<dbReference type="InterPro" id="IPR025150">
    <property type="entry name" value="GH123_cat"/>
</dbReference>
<feature type="domain" description="Glycoside hydrolase 123 catalytic" evidence="2">
    <location>
        <begin position="358"/>
        <end position="487"/>
    </location>
</feature>
<keyword evidence="5" id="KW-1185">Reference proteome</keyword>
<sequence length="532" mass="58507">MSWLRRSRLLLVLLPALTGCPAMSPLAAIDPSGPLRVWAVSSLERVMPETPPQENKPIELFAARGEYESFQVVVFGPKGLRGVNLQVSDLSGPGGAVIAKDHLSLYREHYLPVSTPSPHRGGPNRPLGKGWYPDALIPFDSSTRPQYTPDAVVYGSVPIDVAPGNTQAFWIDLYVPREAPPGLYTGQYTVSAANGQAQGEIRLRVWNFELPVRPTLQSFAPLWFTHTTAAKLELLRNRIQPGRVQPKQLQLLSPAGLNLVELGIGAGANYHNCQANPAPPPEVFRKAKEALNTDLPVYDFAFDEVDHCDLSQALRDWGRSMHQAGVLQIATVSPTPELLDDGSGRPAVDVFVLNAAMYEKAKANGMLDAARAKGARIWYYSALVLSETPGAPNWQLDVAPMNFRISSGFFAQALGFSGILDWAADYVTKGQDPWQDVSYLENKTVYQADGLLVYPGDKVGLPGTVVPSMRLKWLRDGVEDYEYVELLKKNPKLYAQYGWRVERLVPGLESWSPNPAELEATRRAIGEALSQP</sequence>
<dbReference type="EMBL" id="QWLB01000006">
    <property type="protein sequence ID" value="RIH93442.1"/>
    <property type="molecule type" value="Genomic_DNA"/>
</dbReference>
<dbReference type="AlphaFoldDB" id="A0A399FED2"/>
<reference evidence="4 5" key="1">
    <citation type="submission" date="2018-08" db="EMBL/GenBank/DDBJ databases">
        <title>Meiothermus granaticius genome AF-68 sequencing project.</title>
        <authorList>
            <person name="Da Costa M.S."/>
            <person name="Albuquerque L."/>
            <person name="Raposo P."/>
            <person name="Froufe H.J.C."/>
            <person name="Barroso C.S."/>
            <person name="Egas C."/>
        </authorList>
    </citation>
    <scope>NUCLEOTIDE SEQUENCE [LARGE SCALE GENOMIC DNA]</scope>
    <source>
        <strain evidence="4 5">AF-68</strain>
    </source>
</reference>
<keyword evidence="1" id="KW-0732">Signal</keyword>
<dbReference type="PROSITE" id="PS51257">
    <property type="entry name" value="PROKAR_LIPOPROTEIN"/>
    <property type="match status" value="1"/>
</dbReference>
<feature type="chain" id="PRO_5030071963" description="Glycoside hydrolase 123 C-terminal domain-containing protein" evidence="1">
    <location>
        <begin position="28"/>
        <end position="532"/>
    </location>
</feature>
<dbReference type="OrthoDB" id="177619at2"/>
<evidence type="ECO:0008006" key="6">
    <source>
        <dbReference type="Google" id="ProtNLM"/>
    </source>
</evidence>
<evidence type="ECO:0000313" key="5">
    <source>
        <dbReference type="Proteomes" id="UP000266178"/>
    </source>
</evidence>
<dbReference type="Proteomes" id="UP000266178">
    <property type="component" value="Unassembled WGS sequence"/>
</dbReference>
<accession>A0A399FED2</accession>
<evidence type="ECO:0000259" key="3">
    <source>
        <dbReference type="Pfam" id="PF22680"/>
    </source>
</evidence>
<dbReference type="Pfam" id="PF22680">
    <property type="entry name" value="Glyco_hydro_123_N_2"/>
    <property type="match status" value="1"/>
</dbReference>
<dbReference type="InterPro" id="IPR053850">
    <property type="entry name" value="Glyco_hydro_123_N_2"/>
</dbReference>
<name>A0A399FED2_9DEIN</name>
<evidence type="ECO:0000313" key="4">
    <source>
        <dbReference type="EMBL" id="RIH93442.1"/>
    </source>
</evidence>
<feature type="domain" description="Glycoside hydrolase 123 N-terminal" evidence="3">
    <location>
        <begin position="48"/>
        <end position="191"/>
    </location>
</feature>
<comment type="caution">
    <text evidence="4">The sequence shown here is derived from an EMBL/GenBank/DDBJ whole genome shotgun (WGS) entry which is preliminary data.</text>
</comment>
<gene>
    <name evidence="4" type="ORF">Mgrana_00699</name>
</gene>
<feature type="signal peptide" evidence="1">
    <location>
        <begin position="1"/>
        <end position="27"/>
    </location>
</feature>
<organism evidence="4 5">
    <name type="scientific">Meiothermus granaticius NBRC 107808</name>
    <dbReference type="NCBI Taxonomy" id="1227551"/>
    <lineage>
        <taxon>Bacteria</taxon>
        <taxon>Thermotogati</taxon>
        <taxon>Deinococcota</taxon>
        <taxon>Deinococci</taxon>
        <taxon>Thermales</taxon>
        <taxon>Thermaceae</taxon>
        <taxon>Meiothermus</taxon>
    </lineage>
</organism>
<dbReference type="Pfam" id="PF13320">
    <property type="entry name" value="GH123_cat"/>
    <property type="match status" value="1"/>
</dbReference>
<evidence type="ECO:0000256" key="1">
    <source>
        <dbReference type="SAM" id="SignalP"/>
    </source>
</evidence>
<protein>
    <recommendedName>
        <fullName evidence="6">Glycoside hydrolase 123 C-terminal domain-containing protein</fullName>
    </recommendedName>
</protein>
<proteinExistence type="predicted"/>
<evidence type="ECO:0000259" key="2">
    <source>
        <dbReference type="Pfam" id="PF13320"/>
    </source>
</evidence>
<dbReference type="RefSeq" id="WP_119356217.1">
    <property type="nucleotide sequence ID" value="NZ_BJXM01000013.1"/>
</dbReference>